<evidence type="ECO:0000256" key="5">
    <source>
        <dbReference type="ARBA" id="ARBA00023237"/>
    </source>
</evidence>
<dbReference type="PROSITE" id="PS51257">
    <property type="entry name" value="PROKAR_LIPOPROTEIN"/>
    <property type="match status" value="1"/>
</dbReference>
<keyword evidence="3" id="KW-0732">Signal</keyword>
<dbReference type="InterPro" id="IPR033985">
    <property type="entry name" value="SusD-like_N"/>
</dbReference>
<dbReference type="InterPro" id="IPR012944">
    <property type="entry name" value="SusD_RagB_dom"/>
</dbReference>
<organism evidence="8 9">
    <name type="scientific">Niabella digestorum</name>
    <dbReference type="NCBI Taxonomy" id="3117701"/>
    <lineage>
        <taxon>Bacteria</taxon>
        <taxon>Pseudomonadati</taxon>
        <taxon>Bacteroidota</taxon>
        <taxon>Chitinophagia</taxon>
        <taxon>Chitinophagales</taxon>
        <taxon>Chitinophagaceae</taxon>
        <taxon>Niabella</taxon>
    </lineage>
</organism>
<dbReference type="SUPFAM" id="SSF48452">
    <property type="entry name" value="TPR-like"/>
    <property type="match status" value="1"/>
</dbReference>
<proteinExistence type="inferred from homology"/>
<evidence type="ECO:0000259" key="7">
    <source>
        <dbReference type="Pfam" id="PF14322"/>
    </source>
</evidence>
<keyword evidence="9" id="KW-1185">Reference proteome</keyword>
<feature type="domain" description="RagB/SusD" evidence="6">
    <location>
        <begin position="299"/>
        <end position="592"/>
    </location>
</feature>
<comment type="caution">
    <text evidence="8">The sequence shown here is derived from an EMBL/GenBank/DDBJ whole genome shotgun (WGS) entry which is preliminary data.</text>
</comment>
<evidence type="ECO:0000313" key="8">
    <source>
        <dbReference type="EMBL" id="MEE6186863.1"/>
    </source>
</evidence>
<dbReference type="Pfam" id="PF14322">
    <property type="entry name" value="SusD-like_3"/>
    <property type="match status" value="1"/>
</dbReference>
<dbReference type="Proteomes" id="UP001357452">
    <property type="component" value="Unassembled WGS sequence"/>
</dbReference>
<evidence type="ECO:0000256" key="3">
    <source>
        <dbReference type="ARBA" id="ARBA00022729"/>
    </source>
</evidence>
<keyword evidence="4" id="KW-0472">Membrane</keyword>
<name>A0ABU7RFS2_9BACT</name>
<evidence type="ECO:0000256" key="1">
    <source>
        <dbReference type="ARBA" id="ARBA00004442"/>
    </source>
</evidence>
<protein>
    <submittedName>
        <fullName evidence="8">RagB/SusD family nutrient uptake outer membrane protein</fullName>
    </submittedName>
</protein>
<evidence type="ECO:0000256" key="4">
    <source>
        <dbReference type="ARBA" id="ARBA00023136"/>
    </source>
</evidence>
<evidence type="ECO:0000256" key="2">
    <source>
        <dbReference type="ARBA" id="ARBA00006275"/>
    </source>
</evidence>
<evidence type="ECO:0000259" key="6">
    <source>
        <dbReference type="Pfam" id="PF07980"/>
    </source>
</evidence>
<keyword evidence="5" id="KW-0998">Cell outer membrane</keyword>
<reference evidence="8 9" key="1">
    <citation type="submission" date="2024-01" db="EMBL/GenBank/DDBJ databases">
        <title>Niabella digestum sp. nov., isolated from waste digestion system.</title>
        <authorList>
            <person name="Zhang L."/>
        </authorList>
    </citation>
    <scope>NUCLEOTIDE SEQUENCE [LARGE SCALE GENOMIC DNA]</scope>
    <source>
        <strain evidence="8 9">A18</strain>
    </source>
</reference>
<accession>A0ABU7RFS2</accession>
<dbReference type="Pfam" id="PF07980">
    <property type="entry name" value="SusD_RagB"/>
    <property type="match status" value="1"/>
</dbReference>
<dbReference type="EMBL" id="JAZGLY010000003">
    <property type="protein sequence ID" value="MEE6186863.1"/>
    <property type="molecule type" value="Genomic_DNA"/>
</dbReference>
<dbReference type="InterPro" id="IPR011990">
    <property type="entry name" value="TPR-like_helical_dom_sf"/>
</dbReference>
<comment type="subcellular location">
    <subcellularLocation>
        <location evidence="1">Cell outer membrane</location>
    </subcellularLocation>
</comment>
<dbReference type="RefSeq" id="WP_330974273.1">
    <property type="nucleotide sequence ID" value="NZ_JAZGLY010000003.1"/>
</dbReference>
<feature type="domain" description="SusD-like N-terminal" evidence="7">
    <location>
        <begin position="102"/>
        <end position="217"/>
    </location>
</feature>
<sequence length="592" mass="66710">MSSKIKISIFIIIICSLSLTACNKDFLNRQPQDVLSSDNPLATTNEMRLFLNQFYETSFPSHPVTVGGAGIAFNDAGTDNMTFSSVNNRMNGTLSLSNASPLSGYSTIRSINYFLENYHNATGDRNLINQYVGEARFFIAITYFNMLKNYGDLTWVNKVLSADTSFMQVPRDPRTLVVDSILTDLDIAAELLPAVYSSATMRVHKDVALALKSRVALYEGTWQKYHKAKNDPFFTNGITDAKIQNYLEQARDAAYAVMSSGRWQVYTTGNPLEDYKTMFITTDLSTNPEVLLFRRYSVRDNIGHSTSKYLSTAGADMGITQSLVDDYLTRDGRPFLGNERLQTQQIYGNELKPDIRDPRLFQTVAVPGQSLRPDAVVPDFPPIDQTGFNRSTTGFPLYKFLEYNDSRAVADDYNSQAPAIAFRYAEVLLNYAEAMAELGGDPTLITAALKPLRDRVGMPPVDLAREYNTDPNYPFRDLSPVLQAVRRERRVELAAEGFRLDDIMRWAAADILIKGQRPIGALYIGSNMSAHYPTSYQPLLTGINSDSRRYLDPLRNVLPNGYGFNLNRDYLLPIQQRMLQLTGYKWTQNPNW</sequence>
<gene>
    <name evidence="8" type="ORF">V2H41_06210</name>
</gene>
<comment type="similarity">
    <text evidence="2">Belongs to the SusD family.</text>
</comment>
<dbReference type="Gene3D" id="1.25.40.390">
    <property type="match status" value="1"/>
</dbReference>
<evidence type="ECO:0000313" key="9">
    <source>
        <dbReference type="Proteomes" id="UP001357452"/>
    </source>
</evidence>